<evidence type="ECO:0000313" key="2">
    <source>
        <dbReference type="Proteomes" id="UP000230646"/>
    </source>
</evidence>
<reference evidence="1 2" key="1">
    <citation type="submission" date="2017-09" db="EMBL/GenBank/DDBJ databases">
        <title>Depth-based differentiation of microbial function through sediment-hosted aquifers and enrichment of novel symbionts in the deep terrestrial subsurface.</title>
        <authorList>
            <person name="Probst A.J."/>
            <person name="Ladd B."/>
            <person name="Jarett J.K."/>
            <person name="Geller-Mcgrath D.E."/>
            <person name="Sieber C.M."/>
            <person name="Emerson J.B."/>
            <person name="Anantharaman K."/>
            <person name="Thomas B.C."/>
            <person name="Malmstrom R."/>
            <person name="Stieglmeier M."/>
            <person name="Klingl A."/>
            <person name="Woyke T."/>
            <person name="Ryan C.M."/>
            <person name="Banfield J.F."/>
        </authorList>
    </citation>
    <scope>NUCLEOTIDE SEQUENCE [LARGE SCALE GENOMIC DNA]</scope>
    <source>
        <strain evidence="1">CG_4_10_14_3_um_filter_34_13</strain>
    </source>
</reference>
<name>A0A2M7PMZ8_9BACT</name>
<dbReference type="Proteomes" id="UP000230646">
    <property type="component" value="Unassembled WGS sequence"/>
</dbReference>
<comment type="caution">
    <text evidence="1">The sequence shown here is derived from an EMBL/GenBank/DDBJ whole genome shotgun (WGS) entry which is preliminary data.</text>
</comment>
<gene>
    <name evidence="1" type="ORF">COZ07_08065</name>
</gene>
<evidence type="ECO:0008006" key="3">
    <source>
        <dbReference type="Google" id="ProtNLM"/>
    </source>
</evidence>
<dbReference type="SUPFAM" id="SSF53756">
    <property type="entry name" value="UDP-Glycosyltransferase/glycogen phosphorylase"/>
    <property type="match status" value="1"/>
</dbReference>
<dbReference type="AlphaFoldDB" id="A0A2M7PMZ8"/>
<dbReference type="EMBL" id="PFKO01000299">
    <property type="protein sequence ID" value="PIY31781.1"/>
    <property type="molecule type" value="Genomic_DNA"/>
</dbReference>
<sequence length="267" mass="30935">MKIAMITTWDRQCGIAEYAKSLVSSLEKLGVDIQVFDKDNIEWRGLERCNIIHFQNQGSFWSGEWLMNVLKMLKTQNKRTIVTFHDSAVWEGFDFKNIDIAIAHREDIFKNMLLPKETKKITFPMGIPEIPVKICSFGIGRNDNIAVKRICDELGFGYNIPSKWLPTKKLIEFIKSHDGVVLWYNEVGIVGSSAAARLAIACRRPLFLSNVSWFDDLDSIKTKNLYKARDLNCLKLFMESFYKNYLTIEEGFNNLAKKHKELYGRLY</sequence>
<dbReference type="RefSeq" id="WP_406608096.1">
    <property type="nucleotide sequence ID" value="NZ_PFKO01000299.1"/>
</dbReference>
<evidence type="ECO:0000313" key="1">
    <source>
        <dbReference type="EMBL" id="PIY31781.1"/>
    </source>
</evidence>
<organism evidence="1 2">
    <name type="scientific">Candidatus Infernicultor aquiphilus</name>
    <dbReference type="NCBI Taxonomy" id="1805029"/>
    <lineage>
        <taxon>Bacteria</taxon>
        <taxon>Pseudomonadati</taxon>
        <taxon>Atribacterota</taxon>
        <taxon>Candidatus Phoenicimicrobiia</taxon>
        <taxon>Candidatus Pheonicimicrobiales</taxon>
        <taxon>Candidatus Phoenicimicrobiaceae</taxon>
        <taxon>Candidatus Infernicultor</taxon>
    </lineage>
</organism>
<accession>A0A2M7PMZ8</accession>
<proteinExistence type="predicted"/>
<protein>
    <recommendedName>
        <fullName evidence="3">Glycosyltransferase family 1 protein</fullName>
    </recommendedName>
</protein>